<protein>
    <submittedName>
        <fullName evidence="1">Uncharacterized protein</fullName>
    </submittedName>
</protein>
<dbReference type="EMBL" id="GBXM01059711">
    <property type="protein sequence ID" value="JAH48866.1"/>
    <property type="molecule type" value="Transcribed_RNA"/>
</dbReference>
<organism evidence="1">
    <name type="scientific">Anguilla anguilla</name>
    <name type="common">European freshwater eel</name>
    <name type="synonym">Muraena anguilla</name>
    <dbReference type="NCBI Taxonomy" id="7936"/>
    <lineage>
        <taxon>Eukaryota</taxon>
        <taxon>Metazoa</taxon>
        <taxon>Chordata</taxon>
        <taxon>Craniata</taxon>
        <taxon>Vertebrata</taxon>
        <taxon>Euteleostomi</taxon>
        <taxon>Actinopterygii</taxon>
        <taxon>Neopterygii</taxon>
        <taxon>Teleostei</taxon>
        <taxon>Anguilliformes</taxon>
        <taxon>Anguillidae</taxon>
        <taxon>Anguilla</taxon>
    </lineage>
</organism>
<sequence length="18" mass="2167">MPELNTVESFKRMQQISK</sequence>
<evidence type="ECO:0000313" key="1">
    <source>
        <dbReference type="EMBL" id="JAH48866.1"/>
    </source>
</evidence>
<reference evidence="1" key="2">
    <citation type="journal article" date="2015" name="Fish Shellfish Immunol.">
        <title>Early steps in the European eel (Anguilla anguilla)-Vibrio vulnificus interaction in the gills: Role of the RtxA13 toxin.</title>
        <authorList>
            <person name="Callol A."/>
            <person name="Pajuelo D."/>
            <person name="Ebbesson L."/>
            <person name="Teles M."/>
            <person name="MacKenzie S."/>
            <person name="Amaro C."/>
        </authorList>
    </citation>
    <scope>NUCLEOTIDE SEQUENCE</scope>
</reference>
<accession>A0A0E9T5E6</accession>
<proteinExistence type="predicted"/>
<dbReference type="AlphaFoldDB" id="A0A0E9T5E6"/>
<reference evidence="1" key="1">
    <citation type="submission" date="2014-11" db="EMBL/GenBank/DDBJ databases">
        <authorList>
            <person name="Amaro Gonzalez C."/>
        </authorList>
    </citation>
    <scope>NUCLEOTIDE SEQUENCE</scope>
</reference>
<name>A0A0E9T5E6_ANGAN</name>